<evidence type="ECO:0000256" key="4">
    <source>
        <dbReference type="ARBA" id="ARBA00023136"/>
    </source>
</evidence>
<feature type="domain" description="DUF202" evidence="6">
    <location>
        <begin position="9"/>
        <end position="90"/>
    </location>
</feature>
<dbReference type="Proteomes" id="UP000272400">
    <property type="component" value="Unassembled WGS sequence"/>
</dbReference>
<dbReference type="GO" id="GO:0012505">
    <property type="term" value="C:endomembrane system"/>
    <property type="evidence" value="ECO:0007669"/>
    <property type="project" value="UniProtKB-SubCell"/>
</dbReference>
<gene>
    <name evidence="7" type="ORF">EDD29_0474</name>
</gene>
<evidence type="ECO:0000313" key="7">
    <source>
        <dbReference type="EMBL" id="ROO82986.1"/>
    </source>
</evidence>
<evidence type="ECO:0000256" key="2">
    <source>
        <dbReference type="ARBA" id="ARBA00022692"/>
    </source>
</evidence>
<keyword evidence="4 5" id="KW-0472">Membrane</keyword>
<evidence type="ECO:0000256" key="3">
    <source>
        <dbReference type="ARBA" id="ARBA00022989"/>
    </source>
</evidence>
<comment type="caution">
    <text evidence="7">The sequence shown here is derived from an EMBL/GenBank/DDBJ whole genome shotgun (WGS) entry which is preliminary data.</text>
</comment>
<keyword evidence="2 5" id="KW-0812">Transmembrane</keyword>
<evidence type="ECO:0000256" key="1">
    <source>
        <dbReference type="ARBA" id="ARBA00004127"/>
    </source>
</evidence>
<organism evidence="7 8">
    <name type="scientific">Actinocorallia herbida</name>
    <dbReference type="NCBI Taxonomy" id="58109"/>
    <lineage>
        <taxon>Bacteria</taxon>
        <taxon>Bacillati</taxon>
        <taxon>Actinomycetota</taxon>
        <taxon>Actinomycetes</taxon>
        <taxon>Streptosporangiales</taxon>
        <taxon>Thermomonosporaceae</taxon>
        <taxon>Actinocorallia</taxon>
    </lineage>
</organism>
<name>A0A3N1CNT8_9ACTN</name>
<dbReference type="RefSeq" id="WP_170201267.1">
    <property type="nucleotide sequence ID" value="NZ_RJKE01000001.1"/>
</dbReference>
<keyword evidence="8" id="KW-1185">Reference proteome</keyword>
<reference evidence="7 8" key="1">
    <citation type="submission" date="2018-11" db="EMBL/GenBank/DDBJ databases">
        <title>Sequencing the genomes of 1000 actinobacteria strains.</title>
        <authorList>
            <person name="Klenk H.-P."/>
        </authorList>
    </citation>
    <scope>NUCLEOTIDE SEQUENCE [LARGE SCALE GENOMIC DNA]</scope>
    <source>
        <strain evidence="7 8">DSM 44254</strain>
    </source>
</reference>
<feature type="transmembrane region" description="Helical" evidence="5">
    <location>
        <begin position="73"/>
        <end position="91"/>
    </location>
</feature>
<evidence type="ECO:0000259" key="6">
    <source>
        <dbReference type="Pfam" id="PF02656"/>
    </source>
</evidence>
<proteinExistence type="predicted"/>
<dbReference type="InterPro" id="IPR003807">
    <property type="entry name" value="DUF202"/>
</dbReference>
<comment type="subcellular location">
    <subcellularLocation>
        <location evidence="1">Endomembrane system</location>
        <topology evidence="1">Multi-pass membrane protein</topology>
    </subcellularLocation>
</comment>
<keyword evidence="3 5" id="KW-1133">Transmembrane helix</keyword>
<feature type="transmembrane region" description="Helical" evidence="5">
    <location>
        <begin position="44"/>
        <end position="61"/>
    </location>
</feature>
<evidence type="ECO:0000256" key="5">
    <source>
        <dbReference type="SAM" id="Phobius"/>
    </source>
</evidence>
<dbReference type="AlphaFoldDB" id="A0A3N1CNT8"/>
<dbReference type="EMBL" id="RJKE01000001">
    <property type="protein sequence ID" value="ROO82986.1"/>
    <property type="molecule type" value="Genomic_DNA"/>
</dbReference>
<evidence type="ECO:0000313" key="8">
    <source>
        <dbReference type="Proteomes" id="UP000272400"/>
    </source>
</evidence>
<accession>A0A3N1CNT8</accession>
<sequence length="92" mass="9629">MAVDLEGRDPGLAGERTELAWLRSAISLAALGAASIRAAPLPGLLILLVAVGVWWVSRTVRGPERRPGDPRRARMITLAGVVVAIAALAIVL</sequence>
<dbReference type="Pfam" id="PF02656">
    <property type="entry name" value="DUF202"/>
    <property type="match status" value="1"/>
</dbReference>
<protein>
    <submittedName>
        <fullName evidence="7">Uncharacterized protein DUF202</fullName>
    </submittedName>
</protein>